<gene>
    <name evidence="2" type="ORF">GCM10010285_53630</name>
</gene>
<feature type="compositionally biased region" description="Polar residues" evidence="1">
    <location>
        <begin position="24"/>
        <end position="39"/>
    </location>
</feature>
<feature type="compositionally biased region" description="Basic and acidic residues" evidence="1">
    <location>
        <begin position="41"/>
        <end position="53"/>
    </location>
</feature>
<protein>
    <recommendedName>
        <fullName evidence="4">Transposase</fullName>
    </recommendedName>
</protein>
<organism evidence="2 3">
    <name type="scientific">Streptomyces pseudogriseolus</name>
    <name type="common">Streptomyces gancidicus</name>
    <name type="synonym">Streptomyces rubiginosus</name>
    <dbReference type="NCBI Taxonomy" id="36817"/>
    <lineage>
        <taxon>Bacteria</taxon>
        <taxon>Bacillati</taxon>
        <taxon>Actinomycetota</taxon>
        <taxon>Actinomycetes</taxon>
        <taxon>Kitasatosporales</taxon>
        <taxon>Streptomycetaceae</taxon>
        <taxon>Streptomyces</taxon>
        <taxon>Streptomyces pseudogriseolus group</taxon>
    </lineage>
</organism>
<evidence type="ECO:0008006" key="4">
    <source>
        <dbReference type="Google" id="ProtNLM"/>
    </source>
</evidence>
<evidence type="ECO:0000313" key="2">
    <source>
        <dbReference type="EMBL" id="GGS67829.1"/>
    </source>
</evidence>
<accession>A0ABQ2THQ4</accession>
<keyword evidence="3" id="KW-1185">Reference proteome</keyword>
<sequence>MRPDGLRADAPGSGLIRIDGVAAQTGSTPLRAAKTTQSPRKGKEIGKGKHKDQVGAFTDPWLKGQEK</sequence>
<reference evidence="3" key="1">
    <citation type="journal article" date="2019" name="Int. J. Syst. Evol. Microbiol.">
        <title>The Global Catalogue of Microorganisms (GCM) 10K type strain sequencing project: providing services to taxonomists for standard genome sequencing and annotation.</title>
        <authorList>
            <consortium name="The Broad Institute Genomics Platform"/>
            <consortium name="The Broad Institute Genome Sequencing Center for Infectious Disease"/>
            <person name="Wu L."/>
            <person name="Ma J."/>
        </authorList>
    </citation>
    <scope>NUCLEOTIDE SEQUENCE [LARGE SCALE GENOMIC DNA]</scope>
    <source>
        <strain evidence="3">JCM 4416</strain>
    </source>
</reference>
<feature type="region of interest" description="Disordered" evidence="1">
    <location>
        <begin position="21"/>
        <end position="67"/>
    </location>
</feature>
<evidence type="ECO:0000313" key="3">
    <source>
        <dbReference type="Proteomes" id="UP000597853"/>
    </source>
</evidence>
<evidence type="ECO:0000256" key="1">
    <source>
        <dbReference type="SAM" id="MobiDB-lite"/>
    </source>
</evidence>
<dbReference type="Proteomes" id="UP000597853">
    <property type="component" value="Unassembled WGS sequence"/>
</dbReference>
<name>A0ABQ2THQ4_STREZ</name>
<proteinExistence type="predicted"/>
<comment type="caution">
    <text evidence="2">The sequence shown here is derived from an EMBL/GenBank/DDBJ whole genome shotgun (WGS) entry which is preliminary data.</text>
</comment>
<dbReference type="EMBL" id="BMTX01000022">
    <property type="protein sequence ID" value="GGS67829.1"/>
    <property type="molecule type" value="Genomic_DNA"/>
</dbReference>